<feature type="region of interest" description="Disordered" evidence="1">
    <location>
        <begin position="103"/>
        <end position="137"/>
    </location>
</feature>
<dbReference type="AlphaFoldDB" id="A0A5B9R2Q9"/>
<dbReference type="KEGG" id="rul:UC8_26080"/>
<proteinExistence type="predicted"/>
<accession>A0A5B9R2Q9</accession>
<evidence type="ECO:0000313" key="2">
    <source>
        <dbReference type="EMBL" id="QEG40593.1"/>
    </source>
</evidence>
<reference evidence="2 3" key="1">
    <citation type="submission" date="2019-08" db="EMBL/GenBank/DDBJ databases">
        <title>Deep-cultivation of Planctomycetes and their phenomic and genomic characterization uncovers novel biology.</title>
        <authorList>
            <person name="Wiegand S."/>
            <person name="Jogler M."/>
            <person name="Boedeker C."/>
            <person name="Pinto D."/>
            <person name="Vollmers J."/>
            <person name="Rivas-Marin E."/>
            <person name="Kohn T."/>
            <person name="Peeters S.H."/>
            <person name="Heuer A."/>
            <person name="Rast P."/>
            <person name="Oberbeckmann S."/>
            <person name="Bunk B."/>
            <person name="Jeske O."/>
            <person name="Meyerdierks A."/>
            <person name="Storesund J.E."/>
            <person name="Kallscheuer N."/>
            <person name="Luecker S."/>
            <person name="Lage O.M."/>
            <person name="Pohl T."/>
            <person name="Merkel B.J."/>
            <person name="Hornburger P."/>
            <person name="Mueller R.-W."/>
            <person name="Bruemmer F."/>
            <person name="Labrenz M."/>
            <person name="Spormann A.M."/>
            <person name="Op den Camp H."/>
            <person name="Overmann J."/>
            <person name="Amann R."/>
            <person name="Jetten M.S.M."/>
            <person name="Mascher T."/>
            <person name="Medema M.H."/>
            <person name="Devos D.P."/>
            <person name="Kaster A.-K."/>
            <person name="Ovreas L."/>
            <person name="Rohde M."/>
            <person name="Galperin M.Y."/>
            <person name="Jogler C."/>
        </authorList>
    </citation>
    <scope>NUCLEOTIDE SEQUENCE [LARGE SCALE GENOMIC DNA]</scope>
    <source>
        <strain evidence="2 3">UC8</strain>
    </source>
</reference>
<sequence>MLIITTNAGTDLVAKMCEGGTRPKMHDLKAALHEELLKTFKPAFLGRITVLPYFPLQTSVLERIARLKLDKVVSRVHQQHGAELTFSDRFDPRTGEYVSIGRHRSSEGRSGARTIHPAGIVGPSCCRETSKARPWKT</sequence>
<evidence type="ECO:0000256" key="1">
    <source>
        <dbReference type="SAM" id="MobiDB-lite"/>
    </source>
</evidence>
<protein>
    <recommendedName>
        <fullName evidence="4">Chaperone protein ClpB</fullName>
    </recommendedName>
</protein>
<name>A0A5B9R2Q9_9BACT</name>
<organism evidence="2 3">
    <name type="scientific">Roseimaritima ulvae</name>
    <dbReference type="NCBI Taxonomy" id="980254"/>
    <lineage>
        <taxon>Bacteria</taxon>
        <taxon>Pseudomonadati</taxon>
        <taxon>Planctomycetota</taxon>
        <taxon>Planctomycetia</taxon>
        <taxon>Pirellulales</taxon>
        <taxon>Pirellulaceae</taxon>
        <taxon>Roseimaritima</taxon>
    </lineage>
</organism>
<evidence type="ECO:0000313" key="3">
    <source>
        <dbReference type="Proteomes" id="UP000325286"/>
    </source>
</evidence>
<evidence type="ECO:0008006" key="4">
    <source>
        <dbReference type="Google" id="ProtNLM"/>
    </source>
</evidence>
<keyword evidence="3" id="KW-1185">Reference proteome</keyword>
<dbReference type="Proteomes" id="UP000325286">
    <property type="component" value="Chromosome"/>
</dbReference>
<dbReference type="EMBL" id="CP042914">
    <property type="protein sequence ID" value="QEG40593.1"/>
    <property type="molecule type" value="Genomic_DNA"/>
</dbReference>
<gene>
    <name evidence="2" type="ORF">UC8_26080</name>
</gene>
<dbReference type="RefSeq" id="WP_168215706.1">
    <property type="nucleotide sequence ID" value="NZ_CP042914.1"/>
</dbReference>